<feature type="compositionally biased region" description="Polar residues" evidence="1">
    <location>
        <begin position="201"/>
        <end position="211"/>
    </location>
</feature>
<evidence type="ECO:0000259" key="2">
    <source>
        <dbReference type="Pfam" id="PF18431"/>
    </source>
</evidence>
<protein>
    <submittedName>
        <fullName evidence="3">Hemagglutinin</fullName>
    </submittedName>
</protein>
<name>A0A2U3IAC7_9BURK</name>
<evidence type="ECO:0000313" key="3">
    <source>
        <dbReference type="EMBL" id="SPB17149.1"/>
    </source>
</evidence>
<evidence type="ECO:0000256" key="1">
    <source>
        <dbReference type="SAM" id="MobiDB-lite"/>
    </source>
</evidence>
<dbReference type="CDD" id="cd20684">
    <property type="entry name" value="CdiA-CT_Yk_RNaseA-like"/>
    <property type="match status" value="1"/>
</dbReference>
<dbReference type="Proteomes" id="UP000238169">
    <property type="component" value="Unassembled WGS sequence"/>
</dbReference>
<feature type="region of interest" description="Disordered" evidence="1">
    <location>
        <begin position="198"/>
        <end position="227"/>
    </location>
</feature>
<proteinExistence type="predicted"/>
<feature type="domain" description="Bacterial CdiA-CT RNAse A" evidence="2">
    <location>
        <begin position="230"/>
        <end position="340"/>
    </location>
</feature>
<dbReference type="AlphaFoldDB" id="A0A2U3IAC7"/>
<dbReference type="InterPro" id="IPR041436">
    <property type="entry name" value="RNAse_A_bac"/>
</dbReference>
<dbReference type="EMBL" id="OGTP01000017">
    <property type="protein sequence ID" value="SPB17149.1"/>
    <property type="molecule type" value="Genomic_DNA"/>
</dbReference>
<gene>
    <name evidence="3" type="ORF">NOV72_04353</name>
</gene>
<sequence length="343" mass="33949">MHTTSGALIAGLGGGSAVGGAAGAGISSALSGKLNQMADQFETGDGSGMDPGLTAGNFAANLVAGGIGGLVGGNSGAFSAANMELYNANNDNGQGKGGTGSELMDKGVAAANAVSDWLKNTYGDIPGTLSEWSNQLTRRMNADATAKAGERPSDLMAQGAANGLNAVVSAGGGKPPMASPGLVLVDSAAGGVRSLAAPVPSNATLNSGNDGDSSRLADGGGLQAHEDAGGHLLDKHVGKSEQDLATRLANDPKISGSSSFPDRATAENFVSQALDANKSTITDWLAGSSSRLRLDYSSSDPTGISVAKGTSGAVDVNSARVILVRDPSMPTGYKILTGYPTKP</sequence>
<accession>A0A2U3IAC7</accession>
<evidence type="ECO:0000313" key="4">
    <source>
        <dbReference type="Proteomes" id="UP000238169"/>
    </source>
</evidence>
<reference evidence="4" key="1">
    <citation type="submission" date="2018-01" db="EMBL/GenBank/DDBJ databases">
        <authorList>
            <person name="Peeters C."/>
        </authorList>
    </citation>
    <scope>NUCLEOTIDE SEQUENCE [LARGE SCALE GENOMIC DNA]</scope>
</reference>
<dbReference type="Pfam" id="PF18431">
    <property type="entry name" value="RNAse_A_bac"/>
    <property type="match status" value="1"/>
</dbReference>
<keyword evidence="4" id="KW-1185">Reference proteome</keyword>
<organism evidence="3 4">
    <name type="scientific">Caballeronia novacaledonica</name>
    <dbReference type="NCBI Taxonomy" id="1544861"/>
    <lineage>
        <taxon>Bacteria</taxon>
        <taxon>Pseudomonadati</taxon>
        <taxon>Pseudomonadota</taxon>
        <taxon>Betaproteobacteria</taxon>
        <taxon>Burkholderiales</taxon>
        <taxon>Burkholderiaceae</taxon>
        <taxon>Caballeronia</taxon>
    </lineage>
</organism>